<evidence type="ECO:0000256" key="6">
    <source>
        <dbReference type="ARBA" id="ARBA00023136"/>
    </source>
</evidence>
<dbReference type="InterPro" id="IPR050545">
    <property type="entry name" value="Mycobact_MmpL"/>
</dbReference>
<feature type="transmembrane region" description="Helical" evidence="8">
    <location>
        <begin position="282"/>
        <end position="303"/>
    </location>
</feature>
<gene>
    <name evidence="10" type="ORF">EAS64_41415</name>
</gene>
<dbReference type="GO" id="GO:0005886">
    <property type="term" value="C:plasma membrane"/>
    <property type="evidence" value="ECO:0007669"/>
    <property type="project" value="UniProtKB-SubCell"/>
</dbReference>
<name>A0A6P2BLI7_9ACTN</name>
<evidence type="ECO:0000259" key="9">
    <source>
        <dbReference type="PROSITE" id="PS50156"/>
    </source>
</evidence>
<comment type="similarity">
    <text evidence="2">Belongs to the resistance-nodulation-cell division (RND) (TC 2.A.6) family. MmpL subfamily.</text>
</comment>
<organism evidence="10 11">
    <name type="scientific">Trebonia kvetii</name>
    <dbReference type="NCBI Taxonomy" id="2480626"/>
    <lineage>
        <taxon>Bacteria</taxon>
        <taxon>Bacillati</taxon>
        <taxon>Actinomycetota</taxon>
        <taxon>Actinomycetes</taxon>
        <taxon>Streptosporangiales</taxon>
        <taxon>Treboniaceae</taxon>
        <taxon>Trebonia</taxon>
    </lineage>
</organism>
<evidence type="ECO:0000256" key="2">
    <source>
        <dbReference type="ARBA" id="ARBA00010157"/>
    </source>
</evidence>
<dbReference type="InterPro" id="IPR000731">
    <property type="entry name" value="SSD"/>
</dbReference>
<evidence type="ECO:0000256" key="3">
    <source>
        <dbReference type="ARBA" id="ARBA00022475"/>
    </source>
</evidence>
<evidence type="ECO:0000256" key="1">
    <source>
        <dbReference type="ARBA" id="ARBA00004651"/>
    </source>
</evidence>
<feature type="transmembrane region" description="Helical" evidence="8">
    <location>
        <begin position="521"/>
        <end position="541"/>
    </location>
</feature>
<comment type="caution">
    <text evidence="10">The sequence shown here is derived from an EMBL/GenBank/DDBJ whole genome shotgun (WGS) entry which is preliminary data.</text>
</comment>
<evidence type="ECO:0000313" key="10">
    <source>
        <dbReference type="EMBL" id="TVY99747.1"/>
    </source>
</evidence>
<feature type="transmembrane region" description="Helical" evidence="8">
    <location>
        <begin position="184"/>
        <end position="202"/>
    </location>
</feature>
<feature type="compositionally biased region" description="Basic and acidic residues" evidence="7">
    <location>
        <begin position="742"/>
        <end position="751"/>
    </location>
</feature>
<feature type="transmembrane region" description="Helical" evidence="8">
    <location>
        <begin position="230"/>
        <end position="254"/>
    </location>
</feature>
<feature type="transmembrane region" description="Helical" evidence="8">
    <location>
        <begin position="589"/>
        <end position="610"/>
    </location>
</feature>
<dbReference type="AlphaFoldDB" id="A0A6P2BLI7"/>
<feature type="transmembrane region" description="Helical" evidence="8">
    <location>
        <begin position="309"/>
        <end position="334"/>
    </location>
</feature>
<feature type="transmembrane region" description="Helical" evidence="8">
    <location>
        <begin position="631"/>
        <end position="649"/>
    </location>
</feature>
<dbReference type="EMBL" id="RPFW01000012">
    <property type="protein sequence ID" value="TVY99747.1"/>
    <property type="molecule type" value="Genomic_DNA"/>
</dbReference>
<dbReference type="PROSITE" id="PS50156">
    <property type="entry name" value="SSD"/>
    <property type="match status" value="1"/>
</dbReference>
<feature type="transmembrane region" description="Helical" evidence="8">
    <location>
        <begin position="372"/>
        <end position="390"/>
    </location>
</feature>
<keyword evidence="6 8" id="KW-0472">Membrane</keyword>
<keyword evidence="5 8" id="KW-1133">Transmembrane helix</keyword>
<reference evidence="10 11" key="1">
    <citation type="submission" date="2018-11" db="EMBL/GenBank/DDBJ databases">
        <title>Trebonia kvetii gen.nov., sp.nov., a novel acidophilic actinobacterium, and proposal of the new actinobacterial family Treboniaceae fam. nov.</title>
        <authorList>
            <person name="Rapoport D."/>
            <person name="Sagova-Mareckova M."/>
            <person name="Sedlacek I."/>
            <person name="Provaznik J."/>
            <person name="Kralova S."/>
            <person name="Pavlinic D."/>
            <person name="Benes V."/>
            <person name="Kopecky J."/>
        </authorList>
    </citation>
    <scope>NUCLEOTIDE SEQUENCE [LARGE SCALE GENOMIC DNA]</scope>
    <source>
        <strain evidence="10 11">15Tr583</strain>
    </source>
</reference>
<dbReference type="InterPro" id="IPR004869">
    <property type="entry name" value="MMPL_dom"/>
</dbReference>
<keyword evidence="3" id="KW-1003">Cell membrane</keyword>
<proteinExistence type="inferred from homology"/>
<dbReference type="RefSeq" id="WP_145862232.1">
    <property type="nucleotide sequence ID" value="NZ_RPFW01000012.1"/>
</dbReference>
<dbReference type="OrthoDB" id="7051771at2"/>
<accession>A0A6P2BLI7</accession>
<evidence type="ECO:0000256" key="8">
    <source>
        <dbReference type="SAM" id="Phobius"/>
    </source>
</evidence>
<feature type="transmembrane region" description="Helical" evidence="8">
    <location>
        <begin position="655"/>
        <end position="679"/>
    </location>
</feature>
<feature type="compositionally biased region" description="Low complexity" evidence="7">
    <location>
        <begin position="717"/>
        <end position="733"/>
    </location>
</feature>
<evidence type="ECO:0000256" key="7">
    <source>
        <dbReference type="SAM" id="MobiDB-lite"/>
    </source>
</evidence>
<protein>
    <submittedName>
        <fullName evidence="10">MMPL family transporter</fullName>
    </submittedName>
</protein>
<evidence type="ECO:0000256" key="4">
    <source>
        <dbReference type="ARBA" id="ARBA00022692"/>
    </source>
</evidence>
<dbReference type="SUPFAM" id="SSF82866">
    <property type="entry name" value="Multidrug efflux transporter AcrB transmembrane domain"/>
    <property type="match status" value="2"/>
</dbReference>
<dbReference type="Pfam" id="PF03176">
    <property type="entry name" value="MMPL"/>
    <property type="match status" value="2"/>
</dbReference>
<sequence>MFEAWGRRIYRARRLTLVACLLFVIAAGVWGTGVFGKLTSGNTFTPPGSQSSVESARADSVFGRDGADVVVLFRSATRTVADPAYRRAVTAYLAALPGSQVTGSVTYWTSGQRDLVSADRHSTYAALRLAGGTDQQREATYKSIKADFATRAGDGITAQTGGGVPAEVAINSEVSANIARAEAISFPVLLILLVIIFGSVVAAITPLAIGGLAILGSFTVLRLLTMTTTVAVYSVNITTILGLGLGIDYGLFIVNRFREELRRQPTVDAAVARTVATAGRTVLVSGVTVALALSSLMLFQPVFLRSMGYGGVATVAVDVIAALTVLPAMLGVLGHRVNALAVRKSVRADVPRSAETTGGWYRLAHRVMRRPVAVAAVIVIALLALGTPFLRASWGGTDARVLPAGNTVRQVQETLSSEFPANSTNPIEAVVSGVASPAALAGYTSRIDAIPGVTGTRVTGQQGTDVRLAIGYRPLPDSPQARQIVTEVRAIAPPAHATVLVGGETAMLVDELSSLGGTLPWMALLTAAATFVLLFLAFGSVVLPVKAIVMNILSLSATFGVIVWVFQWGHLSGLLSFTATGTIDPTMPILLLVIVFGLSMDYEVFLLSRIRERYDETGDNADAVAVGLQRTGGLITSLALLLVIVVGLFSASGVMFLKLLGVGMIVALIVDATVVRVLLVPATMRLLGQANWWAPAPLRRLYARYGIAETEPEPRRQASTTATPTATLSARPAVTSAYTAGAKDDQDSTPK</sequence>
<keyword evidence="4 8" id="KW-0812">Transmembrane</keyword>
<keyword evidence="11" id="KW-1185">Reference proteome</keyword>
<feature type="domain" description="SSD" evidence="9">
    <location>
        <begin position="212"/>
        <end position="332"/>
    </location>
</feature>
<evidence type="ECO:0000256" key="5">
    <source>
        <dbReference type="ARBA" id="ARBA00022989"/>
    </source>
</evidence>
<feature type="region of interest" description="Disordered" evidence="7">
    <location>
        <begin position="711"/>
        <end position="751"/>
    </location>
</feature>
<dbReference type="Proteomes" id="UP000460272">
    <property type="component" value="Unassembled WGS sequence"/>
</dbReference>
<evidence type="ECO:0000313" key="11">
    <source>
        <dbReference type="Proteomes" id="UP000460272"/>
    </source>
</evidence>
<comment type="subcellular location">
    <subcellularLocation>
        <location evidence="1">Cell membrane</location>
        <topology evidence="1">Multi-pass membrane protein</topology>
    </subcellularLocation>
</comment>
<dbReference type="Gene3D" id="1.20.1640.10">
    <property type="entry name" value="Multidrug efflux transporter AcrB transmembrane domain"/>
    <property type="match status" value="2"/>
</dbReference>
<dbReference type="PANTHER" id="PTHR33406:SF11">
    <property type="entry name" value="MEMBRANE PROTEIN SCO6666-RELATED"/>
    <property type="match status" value="1"/>
</dbReference>
<dbReference type="PANTHER" id="PTHR33406">
    <property type="entry name" value="MEMBRANE PROTEIN MJ1562-RELATED"/>
    <property type="match status" value="1"/>
</dbReference>
<feature type="transmembrane region" description="Helical" evidence="8">
    <location>
        <begin position="548"/>
        <end position="569"/>
    </location>
</feature>